<evidence type="ECO:0000313" key="5">
    <source>
        <dbReference type="Proteomes" id="UP000324907"/>
    </source>
</evidence>
<evidence type="ECO:0000313" key="2">
    <source>
        <dbReference type="EMBL" id="KAA0154044.1"/>
    </source>
</evidence>
<keyword evidence="1" id="KW-0812">Transmembrane</keyword>
<proteinExistence type="predicted"/>
<sequence length="316" mass="33119">MPRASSSARRRQSKASNFAPAAVGAMVVAEGLAAKAGLPGRSEAVLAILMRLRETADADDARVTKEVVAAEISYQLEKSRCCEPDALRELAAIAQSPAESACLEAAAPSICNAFDDFEVAAAGDEAASKYGAPVVGARQAAGALTRASCAARAHVFIRSLLGMAIFLSVCFVADVSKVEAALDGVFQSFTDKCALRSVAADAWAFRNDPSLDALWREVKAVPLQEEAQLPLQAALLLLVLEVTVNVLASTSLVLCGVASLFKAGSRDLRAGCCRTLCWSFCRALSCFCLDDAANILLCCAHGRGNAEICSGVELRD</sequence>
<evidence type="ECO:0000256" key="1">
    <source>
        <dbReference type="SAM" id="Phobius"/>
    </source>
</evidence>
<keyword evidence="4" id="KW-1185">Reference proteome</keyword>
<reference evidence="4 5" key="1">
    <citation type="submission" date="2019-07" db="EMBL/GenBank/DDBJ databases">
        <title>Genomes of Cafeteria roenbergensis.</title>
        <authorList>
            <person name="Fischer M.G."/>
            <person name="Hackl T."/>
            <person name="Roman M."/>
        </authorList>
    </citation>
    <scope>NUCLEOTIDE SEQUENCE [LARGE SCALE GENOMIC DNA]</scope>
    <source>
        <strain evidence="2 4">BVI</strain>
        <strain evidence="3 5">RCC970-E3</strain>
    </source>
</reference>
<dbReference type="Proteomes" id="UP000323011">
    <property type="component" value="Unassembled WGS sequence"/>
</dbReference>
<dbReference type="EMBL" id="VLTN01000013">
    <property type="protein sequence ID" value="KAA0154044.1"/>
    <property type="molecule type" value="Genomic_DNA"/>
</dbReference>
<dbReference type="AlphaFoldDB" id="A0A5A8D3G0"/>
<comment type="caution">
    <text evidence="3">The sequence shown here is derived from an EMBL/GenBank/DDBJ whole genome shotgun (WGS) entry which is preliminary data.</text>
</comment>
<gene>
    <name evidence="3" type="ORF">FNF28_05768</name>
    <name evidence="2" type="ORF">FNF29_02667</name>
</gene>
<feature type="transmembrane region" description="Helical" evidence="1">
    <location>
        <begin position="233"/>
        <end position="261"/>
    </location>
</feature>
<protein>
    <submittedName>
        <fullName evidence="3">Uncharacterized protein</fullName>
    </submittedName>
</protein>
<accession>A0A5A8D3G0</accession>
<organism evidence="3 5">
    <name type="scientific">Cafeteria roenbergensis</name>
    <name type="common">Marine flagellate</name>
    <dbReference type="NCBI Taxonomy" id="33653"/>
    <lineage>
        <taxon>Eukaryota</taxon>
        <taxon>Sar</taxon>
        <taxon>Stramenopiles</taxon>
        <taxon>Bigyra</taxon>
        <taxon>Opalozoa</taxon>
        <taxon>Bicosoecida</taxon>
        <taxon>Cafeteriaceae</taxon>
        <taxon>Cafeteria</taxon>
    </lineage>
</organism>
<evidence type="ECO:0000313" key="3">
    <source>
        <dbReference type="EMBL" id="KAA0159708.1"/>
    </source>
</evidence>
<evidence type="ECO:0000313" key="4">
    <source>
        <dbReference type="Proteomes" id="UP000323011"/>
    </source>
</evidence>
<keyword evidence="1" id="KW-0472">Membrane</keyword>
<name>A0A5A8D3G0_CAFRO</name>
<keyword evidence="1" id="KW-1133">Transmembrane helix</keyword>
<dbReference type="EMBL" id="VLTL01000124">
    <property type="protein sequence ID" value="KAA0159708.1"/>
    <property type="molecule type" value="Genomic_DNA"/>
</dbReference>
<dbReference type="Proteomes" id="UP000324907">
    <property type="component" value="Unassembled WGS sequence"/>
</dbReference>